<dbReference type="Proteomes" id="UP001311799">
    <property type="component" value="Unassembled WGS sequence"/>
</dbReference>
<dbReference type="SUPFAM" id="SSF46785">
    <property type="entry name" value="Winged helix' DNA-binding domain"/>
    <property type="match status" value="1"/>
</dbReference>
<dbReference type="InterPro" id="IPR036390">
    <property type="entry name" value="WH_DNA-bd_sf"/>
</dbReference>
<evidence type="ECO:0000313" key="7">
    <source>
        <dbReference type="Proteomes" id="UP001311799"/>
    </source>
</evidence>
<dbReference type="GO" id="GO:0003682">
    <property type="term" value="F:chromatin binding"/>
    <property type="evidence" value="ECO:0007669"/>
    <property type="project" value="TreeGrafter"/>
</dbReference>
<evidence type="ECO:0000313" key="6">
    <source>
        <dbReference type="EMBL" id="KAK6590014.1"/>
    </source>
</evidence>
<organism evidence="6 7">
    <name type="scientific">Cryptosporidium xiaoi</name>
    <dbReference type="NCBI Taxonomy" id="659607"/>
    <lineage>
        <taxon>Eukaryota</taxon>
        <taxon>Sar</taxon>
        <taxon>Alveolata</taxon>
        <taxon>Apicomplexa</taxon>
        <taxon>Conoidasida</taxon>
        <taxon>Coccidia</taxon>
        <taxon>Eucoccidiorida</taxon>
        <taxon>Eimeriorina</taxon>
        <taxon>Cryptosporidiidae</taxon>
        <taxon>Cryptosporidium</taxon>
    </lineage>
</organism>
<dbReference type="Pfam" id="PF04825">
    <property type="entry name" value="Rad21_Rec8_N"/>
    <property type="match status" value="1"/>
</dbReference>
<dbReference type="EMBL" id="JAWDEY010000010">
    <property type="protein sequence ID" value="KAK6590014.1"/>
    <property type="molecule type" value="Genomic_DNA"/>
</dbReference>
<evidence type="ECO:0000256" key="3">
    <source>
        <dbReference type="ARBA" id="ARBA00023242"/>
    </source>
</evidence>
<comment type="subcellular location">
    <subcellularLocation>
        <location evidence="1">Nucleus</location>
    </subcellularLocation>
</comment>
<evidence type="ECO:0000259" key="4">
    <source>
        <dbReference type="Pfam" id="PF04824"/>
    </source>
</evidence>
<reference evidence="6 7" key="1">
    <citation type="submission" date="2023-10" db="EMBL/GenBank/DDBJ databases">
        <title>Comparative genomics analysis reveals potential genetic determinants of host preference in Cryptosporidium xiaoi.</title>
        <authorList>
            <person name="Xiao L."/>
            <person name="Li J."/>
        </authorList>
    </citation>
    <scope>NUCLEOTIDE SEQUENCE [LARGE SCALE GENOMIC DNA]</scope>
    <source>
        <strain evidence="6 7">52996</strain>
    </source>
</reference>
<dbReference type="PANTHER" id="PTHR12585:SF69">
    <property type="entry name" value="FI11703P"/>
    <property type="match status" value="1"/>
</dbReference>
<dbReference type="GO" id="GO:1990414">
    <property type="term" value="P:replication-born double-strand break repair via sister chromatid exchange"/>
    <property type="evidence" value="ECO:0007669"/>
    <property type="project" value="TreeGrafter"/>
</dbReference>
<dbReference type="GO" id="GO:0005634">
    <property type="term" value="C:nucleus"/>
    <property type="evidence" value="ECO:0007669"/>
    <property type="project" value="UniProtKB-SubCell"/>
</dbReference>
<dbReference type="InterPro" id="IPR023093">
    <property type="entry name" value="ScpA-like_C"/>
</dbReference>
<dbReference type="Pfam" id="PF04824">
    <property type="entry name" value="Rad21_Rec8"/>
    <property type="match status" value="1"/>
</dbReference>
<accession>A0AAV9Y0Y0</accession>
<name>A0AAV9Y0Y0_9CRYT</name>
<dbReference type="InterPro" id="IPR039781">
    <property type="entry name" value="Rad21/Rec8-like"/>
</dbReference>
<proteinExistence type="inferred from homology"/>
<feature type="domain" description="Rad21/Rec8-like protein N-terminal" evidence="5">
    <location>
        <begin position="14"/>
        <end position="100"/>
    </location>
</feature>
<dbReference type="GO" id="GO:0008278">
    <property type="term" value="C:cohesin complex"/>
    <property type="evidence" value="ECO:0007669"/>
    <property type="project" value="InterPro"/>
</dbReference>
<dbReference type="GO" id="GO:0007062">
    <property type="term" value="P:sister chromatid cohesion"/>
    <property type="evidence" value="ECO:0007669"/>
    <property type="project" value="InterPro"/>
</dbReference>
<gene>
    <name evidence="6" type="ORF">RS030_192795</name>
</gene>
<comment type="similarity">
    <text evidence="2">Belongs to the rad21 family.</text>
</comment>
<feature type="domain" description="Rad21/Rec8-like protein C-terminal eukaryotic" evidence="4">
    <location>
        <begin position="546"/>
        <end position="591"/>
    </location>
</feature>
<evidence type="ECO:0000256" key="2">
    <source>
        <dbReference type="ARBA" id="ARBA00009870"/>
    </source>
</evidence>
<protein>
    <recommendedName>
        <fullName evidence="8">Rad21/Rec8-like protein N-terminal domain-containing protein</fullName>
    </recommendedName>
</protein>
<keyword evidence="7" id="KW-1185">Reference proteome</keyword>
<dbReference type="InterPro" id="IPR006909">
    <property type="entry name" value="Rad21/Rec8_C_eu"/>
</dbReference>
<evidence type="ECO:0008006" key="8">
    <source>
        <dbReference type="Google" id="ProtNLM"/>
    </source>
</evidence>
<sequence length="594" mass="69217">MELNKESSVLKYIKSESLLNLWLTAYYEKRIKKKQLVNIDIKSTVKEIIKLNNTENEWIPLRISSGLLFGVVKVYHHKVDHLDNKCNLTLNRMQNFRNFSRPENEIRKESEYLEIDKYKHSSFDKGMIDIDEINKDLDKICDDKIDHFEIVPLSQKNNSSQQLLDLSSKLPNNENDSDYPPIILDMEFDDFIDNRNEDVSMEVDDFSGNQIEVNSIQEIENLRGEAIDFEEIVARGIEDINQNRENTSENDDKSENLNEINDVYNRSSIDMYNSPKIFGNRESIGGLSSTLEMFNIGNRLSVSTESDELFHNSNFKPLQIYSVENNTKVNVSKVNEALATVSRLNRKRKKISEININSDTEIQLKLSYPSKKITNYLKRIDNIMLSYKNSNVDILKMNKILPVKMSDFLFSIANKELALEKSVEKRNLNTKNLNSKDNINTSIGSQNFDVAIEDNFNNSYEEFDNTVDNDSVRTPIRYSRKNIEHENENIELIFTPWTKYVGSQERKYIEDFPIDNTNYKKRMESLFSSREMKTMEFLNSKFSKNKILSFSELVKGSEVSVVAPIFVQILHLKSKSLINIKQEESFGEIYIYQQ</sequence>
<dbReference type="PANTHER" id="PTHR12585">
    <property type="entry name" value="SCC1 / RAD21 FAMILY MEMBER"/>
    <property type="match status" value="1"/>
</dbReference>
<dbReference type="InterPro" id="IPR006910">
    <property type="entry name" value="Rad21_Rec8_N"/>
</dbReference>
<comment type="caution">
    <text evidence="6">The sequence shown here is derived from an EMBL/GenBank/DDBJ whole genome shotgun (WGS) entry which is preliminary data.</text>
</comment>
<keyword evidence="3" id="KW-0539">Nucleus</keyword>
<evidence type="ECO:0000256" key="1">
    <source>
        <dbReference type="ARBA" id="ARBA00004123"/>
    </source>
</evidence>
<dbReference type="Gene3D" id="1.10.10.580">
    <property type="entry name" value="Structural maintenance of chromosome 1. Chain E"/>
    <property type="match status" value="1"/>
</dbReference>
<evidence type="ECO:0000259" key="5">
    <source>
        <dbReference type="Pfam" id="PF04825"/>
    </source>
</evidence>
<dbReference type="AlphaFoldDB" id="A0AAV9Y0Y0"/>